<sequence>MNFLQIVVRGKVWRYPGKGGWFFVSLSETDSRALKDERRIDRTGYGYVPVTASLGSTVWSTTLFPSKDGPYLLAIKADVRTKERVSIGEEVIVECRVALSKREQDIP</sequence>
<keyword evidence="2" id="KW-1185">Reference proteome</keyword>
<dbReference type="InterPro" id="IPR037079">
    <property type="entry name" value="AF2212/PG0164-like_sf"/>
</dbReference>
<dbReference type="OrthoDB" id="9808666at2"/>
<evidence type="ECO:0000313" key="1">
    <source>
        <dbReference type="EMBL" id="PWB92554.1"/>
    </source>
</evidence>
<gene>
    <name evidence="1" type="ORF">C5689_17655</name>
</gene>
<name>A0A2U1SLR1_METSR</name>
<dbReference type="AlphaFoldDB" id="A0A2U1SLR1"/>
<dbReference type="Pfam" id="PF08922">
    <property type="entry name" value="DUF1905"/>
    <property type="match status" value="1"/>
</dbReference>
<organism evidence="1 2">
    <name type="scientific">Methylosinus sporium</name>
    <dbReference type="NCBI Taxonomy" id="428"/>
    <lineage>
        <taxon>Bacteria</taxon>
        <taxon>Pseudomonadati</taxon>
        <taxon>Pseudomonadota</taxon>
        <taxon>Alphaproteobacteria</taxon>
        <taxon>Hyphomicrobiales</taxon>
        <taxon>Methylocystaceae</taxon>
        <taxon>Methylosinus</taxon>
    </lineage>
</organism>
<dbReference type="SUPFAM" id="SSF141694">
    <property type="entry name" value="AF2212/PG0164-like"/>
    <property type="match status" value="1"/>
</dbReference>
<comment type="caution">
    <text evidence="1">The sequence shown here is derived from an EMBL/GenBank/DDBJ whole genome shotgun (WGS) entry which is preliminary data.</text>
</comment>
<evidence type="ECO:0000313" key="2">
    <source>
        <dbReference type="Proteomes" id="UP000245137"/>
    </source>
</evidence>
<reference evidence="1 2" key="1">
    <citation type="journal article" date="2018" name="Appl. Microbiol. Biotechnol.">
        <title>Co-cultivation of the strictly anaerobic methanogen Methanosarcina barkeri with aerobic methanotrophs in an oxygen-limited membrane bioreactor.</title>
        <authorList>
            <person name="In 't Zandt M.H."/>
            <person name="van den Bosch T.J.M."/>
            <person name="Rijkers R."/>
            <person name="van Kessel M.A.H.J."/>
            <person name="Jetten M.S.M."/>
            <person name="Welte C.U."/>
        </authorList>
    </citation>
    <scope>NUCLEOTIDE SEQUENCE [LARGE SCALE GENOMIC DNA]</scope>
    <source>
        <strain evidence="1 2">DSM 17706</strain>
    </source>
</reference>
<dbReference type="RefSeq" id="WP_108918553.1">
    <property type="nucleotide sequence ID" value="NZ_BGJY01000001.1"/>
</dbReference>
<dbReference type="Proteomes" id="UP000245137">
    <property type="component" value="Unassembled WGS sequence"/>
</dbReference>
<protein>
    <submittedName>
        <fullName evidence="1">DUF1905 domain-containing protein</fullName>
    </submittedName>
</protein>
<proteinExistence type="predicted"/>
<dbReference type="Gene3D" id="2.40.30.100">
    <property type="entry name" value="AF2212/PG0164-like"/>
    <property type="match status" value="1"/>
</dbReference>
<dbReference type="InterPro" id="IPR015018">
    <property type="entry name" value="DUF1905"/>
</dbReference>
<dbReference type="EMBL" id="PUIV01000045">
    <property type="protein sequence ID" value="PWB92554.1"/>
    <property type="molecule type" value="Genomic_DNA"/>
</dbReference>
<accession>A0A2U1SLR1</accession>